<keyword evidence="8" id="KW-1185">Reference proteome</keyword>
<dbReference type="InterPro" id="IPR036458">
    <property type="entry name" value="Na:dicarbo_symporter_sf"/>
</dbReference>
<evidence type="ECO:0000256" key="5">
    <source>
        <dbReference type="ARBA" id="ARBA00023136"/>
    </source>
</evidence>
<keyword evidence="5 6" id="KW-0472">Membrane</keyword>
<dbReference type="GO" id="GO:0005886">
    <property type="term" value="C:plasma membrane"/>
    <property type="evidence" value="ECO:0007669"/>
    <property type="project" value="TreeGrafter"/>
</dbReference>
<dbReference type="Pfam" id="PF00375">
    <property type="entry name" value="SDF"/>
    <property type="match status" value="1"/>
</dbReference>
<sequence>MRNILSNTTFRLFLAVLIGLLIGQVASKEVISIILPLKHVLGQIIFFLIPLLIFGFITPSITRLKKNASKLLSVSLILAYVSCIGSASLAAVVGYKTIPLLNIAPTTETLKELPEMIFRLDIPPLMSVLSALVLAFMLGLSIIWTKADKIESALYEFQSLVFTMVKKFLIPILPLFIATNFSVLAYEGALASRLPIFFAILIITILCHITWMVILYSSAGIYSGKNPWQVLKYYGPVVLTALGTQSSAASLSIAIEQTKKSPVLRNDVRDFSIPLFGNIHFVGSILDVVFLSLAVSQLLYGTMPGLDKMLIFIPLLGIFAIAAPGLPGGTLITSLGLIHVVLGIDDAGTALMISIFALLDSFGTTHNITSDGALTLFLSSYADKHKITSSEIAES</sequence>
<evidence type="ECO:0000313" key="8">
    <source>
        <dbReference type="Proteomes" id="UP000247973"/>
    </source>
</evidence>
<feature type="transmembrane region" description="Helical" evidence="6">
    <location>
        <begin position="71"/>
        <end position="95"/>
    </location>
</feature>
<dbReference type="PANTHER" id="PTHR42865">
    <property type="entry name" value="PROTON/GLUTAMATE-ASPARTATE SYMPORTER"/>
    <property type="match status" value="1"/>
</dbReference>
<dbReference type="InterPro" id="IPR001991">
    <property type="entry name" value="Na-dicarboxylate_symporter"/>
</dbReference>
<evidence type="ECO:0000256" key="4">
    <source>
        <dbReference type="ARBA" id="ARBA00022989"/>
    </source>
</evidence>
<dbReference type="GO" id="GO:0015293">
    <property type="term" value="F:symporter activity"/>
    <property type="evidence" value="ECO:0007669"/>
    <property type="project" value="InterPro"/>
</dbReference>
<dbReference type="OrthoDB" id="9768885at2"/>
<feature type="transmembrane region" description="Helical" evidence="6">
    <location>
        <begin position="311"/>
        <end position="332"/>
    </location>
</feature>
<dbReference type="Gene3D" id="1.10.3860.10">
    <property type="entry name" value="Sodium:dicarboxylate symporter"/>
    <property type="match status" value="1"/>
</dbReference>
<feature type="transmembrane region" description="Helical" evidence="6">
    <location>
        <begin position="37"/>
        <end position="59"/>
    </location>
</feature>
<dbReference type="Proteomes" id="UP000247973">
    <property type="component" value="Unassembled WGS sequence"/>
</dbReference>
<gene>
    <name evidence="7" type="ORF">CLV62_105115</name>
</gene>
<keyword evidence="2" id="KW-0813">Transport</keyword>
<evidence type="ECO:0000256" key="3">
    <source>
        <dbReference type="ARBA" id="ARBA00022692"/>
    </source>
</evidence>
<feature type="transmembrane region" description="Helical" evidence="6">
    <location>
        <begin position="338"/>
        <end position="359"/>
    </location>
</feature>
<keyword evidence="4 6" id="KW-1133">Transmembrane helix</keyword>
<dbReference type="RefSeq" id="WP_110310018.1">
    <property type="nucleotide sequence ID" value="NZ_QICL01000005.1"/>
</dbReference>
<keyword evidence="3 6" id="KW-0812">Transmembrane</keyword>
<dbReference type="AlphaFoldDB" id="A0A2V3PQX7"/>
<comment type="caution">
    <text evidence="7">The sequence shown here is derived from an EMBL/GenBank/DDBJ whole genome shotgun (WGS) entry which is preliminary data.</text>
</comment>
<feature type="transmembrane region" description="Helical" evidence="6">
    <location>
        <begin position="196"/>
        <end position="221"/>
    </location>
</feature>
<dbReference type="SUPFAM" id="SSF118215">
    <property type="entry name" value="Proton glutamate symport protein"/>
    <property type="match status" value="1"/>
</dbReference>
<organism evidence="7 8">
    <name type="scientific">Dysgonomonas alginatilytica</name>
    <dbReference type="NCBI Taxonomy" id="1605892"/>
    <lineage>
        <taxon>Bacteria</taxon>
        <taxon>Pseudomonadati</taxon>
        <taxon>Bacteroidota</taxon>
        <taxon>Bacteroidia</taxon>
        <taxon>Bacteroidales</taxon>
        <taxon>Dysgonomonadaceae</taxon>
        <taxon>Dysgonomonas</taxon>
    </lineage>
</organism>
<accession>A0A2V3PQX7</accession>
<evidence type="ECO:0000256" key="6">
    <source>
        <dbReference type="SAM" id="Phobius"/>
    </source>
</evidence>
<reference evidence="7 8" key="1">
    <citation type="submission" date="2018-03" db="EMBL/GenBank/DDBJ databases">
        <title>Genomic Encyclopedia of Archaeal and Bacterial Type Strains, Phase II (KMG-II): from individual species to whole genera.</title>
        <authorList>
            <person name="Goeker M."/>
        </authorList>
    </citation>
    <scope>NUCLEOTIDE SEQUENCE [LARGE SCALE GENOMIC DNA]</scope>
    <source>
        <strain evidence="7 8">DSM 100214</strain>
    </source>
</reference>
<dbReference type="PANTHER" id="PTHR42865:SF10">
    <property type="entry name" value="SODIUM:DICARBOXYLATE SYMPORTER FAMILY PROTEIN"/>
    <property type="match status" value="1"/>
</dbReference>
<name>A0A2V3PQX7_9BACT</name>
<evidence type="ECO:0000256" key="2">
    <source>
        <dbReference type="ARBA" id="ARBA00022448"/>
    </source>
</evidence>
<proteinExistence type="predicted"/>
<dbReference type="EMBL" id="QICL01000005">
    <property type="protein sequence ID" value="PXV66364.1"/>
    <property type="molecule type" value="Genomic_DNA"/>
</dbReference>
<protein>
    <submittedName>
        <fullName evidence="7">Na+/H+-dicarboxylate symporter</fullName>
    </submittedName>
</protein>
<evidence type="ECO:0000313" key="7">
    <source>
        <dbReference type="EMBL" id="PXV66364.1"/>
    </source>
</evidence>
<feature type="transmembrane region" description="Helical" evidence="6">
    <location>
        <begin position="275"/>
        <end position="299"/>
    </location>
</feature>
<comment type="subcellular location">
    <subcellularLocation>
        <location evidence="1">Membrane</location>
        <topology evidence="1">Multi-pass membrane protein</topology>
    </subcellularLocation>
</comment>
<feature type="transmembrane region" description="Helical" evidence="6">
    <location>
        <begin position="168"/>
        <end position="190"/>
    </location>
</feature>
<feature type="transmembrane region" description="Helical" evidence="6">
    <location>
        <begin position="125"/>
        <end position="147"/>
    </location>
</feature>
<evidence type="ECO:0000256" key="1">
    <source>
        <dbReference type="ARBA" id="ARBA00004141"/>
    </source>
</evidence>